<feature type="domain" description="NACHT LRR and PYD" evidence="3">
    <location>
        <begin position="11"/>
        <end position="97"/>
    </location>
</feature>
<evidence type="ECO:0000256" key="2">
    <source>
        <dbReference type="ARBA" id="ARBA00022737"/>
    </source>
</evidence>
<dbReference type="Gene3D" id="3.80.10.10">
    <property type="entry name" value="Ribonuclease Inhibitor"/>
    <property type="match status" value="2"/>
</dbReference>
<feature type="non-terminal residue" evidence="4">
    <location>
        <position position="1"/>
    </location>
</feature>
<dbReference type="InterPro" id="IPR001611">
    <property type="entry name" value="Leu-rich_rpt"/>
</dbReference>
<organism evidence="4 5">
    <name type="scientific">Conger conger</name>
    <name type="common">Conger eel</name>
    <name type="synonym">Muraena conger</name>
    <dbReference type="NCBI Taxonomy" id="82655"/>
    <lineage>
        <taxon>Eukaryota</taxon>
        <taxon>Metazoa</taxon>
        <taxon>Chordata</taxon>
        <taxon>Craniata</taxon>
        <taxon>Vertebrata</taxon>
        <taxon>Euteleostomi</taxon>
        <taxon>Actinopterygii</taxon>
        <taxon>Neopterygii</taxon>
        <taxon>Teleostei</taxon>
        <taxon>Anguilliformes</taxon>
        <taxon>Congridae</taxon>
        <taxon>Conger</taxon>
    </lineage>
</organism>
<gene>
    <name evidence="4" type="ORF">COCON_G00206780</name>
</gene>
<accession>A0A9Q1CZT6</accession>
<evidence type="ECO:0000259" key="3">
    <source>
        <dbReference type="Pfam" id="PF17776"/>
    </source>
</evidence>
<protein>
    <recommendedName>
        <fullName evidence="3">NACHT LRR and PYD domain-containing protein</fullName>
    </recommendedName>
</protein>
<dbReference type="InterPro" id="IPR032675">
    <property type="entry name" value="LRR_dom_sf"/>
</dbReference>
<dbReference type="AlphaFoldDB" id="A0A9Q1CZT6"/>
<keyword evidence="5" id="KW-1185">Reference proteome</keyword>
<reference evidence="4" key="1">
    <citation type="journal article" date="2023" name="Science">
        <title>Genome structures resolve the early diversification of teleost fishes.</title>
        <authorList>
            <person name="Parey E."/>
            <person name="Louis A."/>
            <person name="Montfort J."/>
            <person name="Bouchez O."/>
            <person name="Roques C."/>
            <person name="Iampietro C."/>
            <person name="Lluch J."/>
            <person name="Castinel A."/>
            <person name="Donnadieu C."/>
            <person name="Desvignes T."/>
            <person name="Floi Bucao C."/>
            <person name="Jouanno E."/>
            <person name="Wen M."/>
            <person name="Mejri S."/>
            <person name="Dirks R."/>
            <person name="Jansen H."/>
            <person name="Henkel C."/>
            <person name="Chen W.J."/>
            <person name="Zahm M."/>
            <person name="Cabau C."/>
            <person name="Klopp C."/>
            <person name="Thompson A.W."/>
            <person name="Robinson-Rechavi M."/>
            <person name="Braasch I."/>
            <person name="Lecointre G."/>
            <person name="Bobe J."/>
            <person name="Postlethwait J.H."/>
            <person name="Berthelot C."/>
            <person name="Roest Crollius H."/>
            <person name="Guiguen Y."/>
        </authorList>
    </citation>
    <scope>NUCLEOTIDE SEQUENCE</scope>
    <source>
        <strain evidence="4">Concon-B</strain>
    </source>
</reference>
<dbReference type="Pfam" id="PF17776">
    <property type="entry name" value="NLRC4_HD2"/>
    <property type="match status" value="1"/>
</dbReference>
<name>A0A9Q1CZT6_CONCO</name>
<comment type="caution">
    <text evidence="4">The sequence shown here is derived from an EMBL/GenBank/DDBJ whole genome shotgun (WGS) entry which is preliminary data.</text>
</comment>
<dbReference type="SMART" id="SM00368">
    <property type="entry name" value="LRR_RI"/>
    <property type="match status" value="9"/>
</dbReference>
<dbReference type="InterPro" id="IPR041267">
    <property type="entry name" value="NLRP_HD2"/>
</dbReference>
<evidence type="ECO:0000313" key="4">
    <source>
        <dbReference type="EMBL" id="KAJ8254066.1"/>
    </source>
</evidence>
<dbReference type="InterPro" id="IPR051261">
    <property type="entry name" value="NLR"/>
</dbReference>
<dbReference type="SUPFAM" id="SSF52047">
    <property type="entry name" value="RNI-like"/>
    <property type="match status" value="1"/>
</dbReference>
<dbReference type="OrthoDB" id="120976at2759"/>
<keyword evidence="1" id="KW-0433">Leucine-rich repeat</keyword>
<sequence>DQSHSGKVRLFDLHKAAVDQALQSESGHLDLFLRFLLGLSLGPSQSHIQGLLTQTGSCPHNAEETMLYIKESIRNSPSPERGTGLLHCLNEMNDISIGEEIQAFMKKIGDVQGELKASEWSDLVFALLTSEEKLEEFEMWKYRRSPDSWRLLPVVRFAKRALLWQSDLTESSCDALASALSSSPSYLRELDLSLNELQDSGVKLICAGLEHPHCKLEKLDLRWCKLTEKCCLALASALSSNSHLRELDLSNNSLYDSGFKLLTAGLDSPLCKLQTLRLEQCELGEKCHEALVSPLSSNSSSLRELYLSYNSLQDSGLRLLCAGLENPHCKLELLRMEQCELTEKCCGALASALSSNSHLRELDLCNNPLQDSGVKLLCAGLESPLCNLDTLWLWGCELTQNCCSALAAALSSSSAHLRVLNLSHNQLQDAGVELLSAGLTHPHCSLQKLLFIGQYIV</sequence>
<evidence type="ECO:0000256" key="1">
    <source>
        <dbReference type="ARBA" id="ARBA00022614"/>
    </source>
</evidence>
<dbReference type="Proteomes" id="UP001152803">
    <property type="component" value="Unassembled WGS sequence"/>
</dbReference>
<dbReference type="EMBL" id="JAFJMO010000016">
    <property type="protein sequence ID" value="KAJ8254066.1"/>
    <property type="molecule type" value="Genomic_DNA"/>
</dbReference>
<dbReference type="PROSITE" id="PS51450">
    <property type="entry name" value="LRR"/>
    <property type="match status" value="2"/>
</dbReference>
<proteinExistence type="predicted"/>
<evidence type="ECO:0000313" key="5">
    <source>
        <dbReference type="Proteomes" id="UP001152803"/>
    </source>
</evidence>
<keyword evidence="2" id="KW-0677">Repeat</keyword>
<dbReference type="PANTHER" id="PTHR24106">
    <property type="entry name" value="NACHT, LRR AND CARD DOMAINS-CONTAINING"/>
    <property type="match status" value="1"/>
</dbReference>
<dbReference type="Pfam" id="PF13516">
    <property type="entry name" value="LRR_6"/>
    <property type="match status" value="6"/>
</dbReference>